<comment type="subcellular location">
    <subcellularLocation>
        <location evidence="1">Secreted</location>
    </subcellularLocation>
</comment>
<dbReference type="Pfam" id="PF13403">
    <property type="entry name" value="Hint_2"/>
    <property type="match status" value="1"/>
</dbReference>
<protein>
    <recommendedName>
        <fullName evidence="4">Hedgehog/Intein (Hint) domain-containing protein</fullName>
    </recommendedName>
</protein>
<reference evidence="6" key="1">
    <citation type="journal article" date="2021" name="Syst. Appl. Microbiol.">
        <title>Roseomonas hellenica sp. nov., isolated from roots of wild-growing Alkanna tinctoria.</title>
        <authorList>
            <person name="Rat A."/>
            <person name="Naranjo H.D."/>
            <person name="Lebbe L."/>
            <person name="Cnockaert M."/>
            <person name="Krigas N."/>
            <person name="Grigoriadou K."/>
            <person name="Maloupa E."/>
            <person name="Willems A."/>
        </authorList>
    </citation>
    <scope>NUCLEOTIDE SEQUENCE [LARGE SCALE GENOMIC DNA]</scope>
    <source>
        <strain evidence="6">LMG 31159</strain>
    </source>
</reference>
<evidence type="ECO:0000256" key="1">
    <source>
        <dbReference type="ARBA" id="ARBA00004613"/>
    </source>
</evidence>
<dbReference type="SUPFAM" id="SSF51294">
    <property type="entry name" value="Hedgehog/intein (Hint) domain"/>
    <property type="match status" value="1"/>
</dbReference>
<feature type="region of interest" description="Disordered" evidence="3">
    <location>
        <begin position="492"/>
        <end position="564"/>
    </location>
</feature>
<dbReference type="InterPro" id="IPR028992">
    <property type="entry name" value="Hedgehog/Intein_dom"/>
</dbReference>
<dbReference type="PROSITE" id="PS00330">
    <property type="entry name" value="HEMOLYSIN_CALCIUM"/>
    <property type="match status" value="6"/>
</dbReference>
<dbReference type="Gene3D" id="2.170.16.10">
    <property type="entry name" value="Hedgehog/Intein (Hint) domain"/>
    <property type="match status" value="1"/>
</dbReference>
<dbReference type="PANTHER" id="PTHR38340">
    <property type="entry name" value="S-LAYER PROTEIN"/>
    <property type="match status" value="1"/>
</dbReference>
<dbReference type="InterPro" id="IPR050557">
    <property type="entry name" value="RTX_toxin/Mannuronan_C5-epim"/>
</dbReference>
<keyword evidence="2" id="KW-0964">Secreted</keyword>
<comment type="caution">
    <text evidence="5">The sequence shown here is derived from an EMBL/GenBank/DDBJ whole genome shotgun (WGS) entry which is preliminary data.</text>
</comment>
<dbReference type="SUPFAM" id="SSF51120">
    <property type="entry name" value="beta-Roll"/>
    <property type="match status" value="7"/>
</dbReference>
<proteinExistence type="predicted"/>
<dbReference type="Pfam" id="PF00353">
    <property type="entry name" value="HemolysinCabind"/>
    <property type="match status" value="12"/>
</dbReference>
<dbReference type="Gene3D" id="2.150.10.10">
    <property type="entry name" value="Serralysin-like metalloprotease, C-terminal"/>
    <property type="match status" value="6"/>
</dbReference>
<dbReference type="InterPro" id="IPR001343">
    <property type="entry name" value="Hemolysn_Ca-bd"/>
</dbReference>
<feature type="region of interest" description="Disordered" evidence="3">
    <location>
        <begin position="386"/>
        <end position="419"/>
    </location>
</feature>
<evidence type="ECO:0000313" key="5">
    <source>
        <dbReference type="EMBL" id="MBR0652673.1"/>
    </source>
</evidence>
<dbReference type="RefSeq" id="WP_211871390.1">
    <property type="nucleotide sequence ID" value="NZ_JAAEDI010000032.1"/>
</dbReference>
<evidence type="ECO:0000256" key="2">
    <source>
        <dbReference type="ARBA" id="ARBA00022525"/>
    </source>
</evidence>
<dbReference type="Proteomes" id="UP000698752">
    <property type="component" value="Unassembled WGS sequence"/>
</dbReference>
<evidence type="ECO:0000259" key="4">
    <source>
        <dbReference type="Pfam" id="PF13403"/>
    </source>
</evidence>
<evidence type="ECO:0000313" key="6">
    <source>
        <dbReference type="Proteomes" id="UP000698752"/>
    </source>
</evidence>
<dbReference type="InterPro" id="IPR036844">
    <property type="entry name" value="Hint_dom_sf"/>
</dbReference>
<keyword evidence="6" id="KW-1185">Reference proteome</keyword>
<name>A0ABS5ENS6_9PROT</name>
<evidence type="ECO:0000256" key="3">
    <source>
        <dbReference type="SAM" id="MobiDB-lite"/>
    </source>
</evidence>
<dbReference type="InterPro" id="IPR018511">
    <property type="entry name" value="Hemolysin-typ_Ca-bd_CS"/>
</dbReference>
<sequence>MATINGTTGDDTITGGGWPWAPNNSSPGVSGNTTDQADLIFGDSLNGGANITLGGDDTINARGGNDTVYGQGGNDTVSGGDGNDLIYGGVGNDSLTGDSGNDTIEGGAGADYMRGGSGTDELSYSSDTAGVTVSIIDGTASGGDAQGDNIGINQFENLRGGWGNDHLTGGSTADNVLWGGAGNDTIVTNYGDTAYGEAGDDYLIGTAPQSGEEDMDLLDGGDGNDTILGQGGRDTLIGGAGNDSIVGGAQAESIDAGSGDDTVVATLGNDTIQAGDGIDLLDFSNISGAVTASLGATSGVNVTGGAGSDRAYGFENAIGGSGNDSIFGGSGDTANQFWGGAGNDTLNGGGGNDTLNGGAGNDSLIGGSGTDLADYSSATSDVVVNLNNSGNGTGQGGADVGSDSLTGIENVTGGAGDDSIVSTGNANNLFDGGAGNDTLSGGGGDDTLIGGTGDDWASYNGTGSAVTVTLDESGNGTATGAAGNDTLQGIENILGGSGGDSLTGNSDDNTINGGGGNDTIVGGGGNDSLVGGSGNDSLVGGSGNETIDGGANDDTVVGSAGNDSLVGGGGTNTLDYSGSDAPVVLDLSADTVNDGQGGIDTISDFGNYVLGDGNDTVIAGGGADTIHLGGGDDSYSWSDGGGNDTIYLGGGNDTLDFQGWTGGGDDPWETVDGGDGSTLFYNTVNGGDGPDTITVYGYDPDNDVIVCFAEGTRIATARGEVPVEHLRAGDLVVAAHGGAPLQPLVWVGRTQVNVARQRDRAKAAPILIKAGALASGVPFRDLRVSPEHAIHLDGRLVPARLLVNGTNIVQELWVREVTYYHVELEHHGLVVSEGAVTETYFDDGNRHLFDNAKVAALVVDFEAMRSNGRYRAAACAPVLEEGDAALDGIRARIAARADQPARRVKAG</sequence>
<organism evidence="5 6">
    <name type="scientific">Neoroseomonas terrae</name>
    <dbReference type="NCBI Taxonomy" id="424799"/>
    <lineage>
        <taxon>Bacteria</taxon>
        <taxon>Pseudomonadati</taxon>
        <taxon>Pseudomonadota</taxon>
        <taxon>Alphaproteobacteria</taxon>
        <taxon>Acetobacterales</taxon>
        <taxon>Acetobacteraceae</taxon>
        <taxon>Neoroseomonas</taxon>
    </lineage>
</organism>
<feature type="domain" description="Hedgehog/Intein (Hint)" evidence="4">
    <location>
        <begin position="706"/>
        <end position="843"/>
    </location>
</feature>
<dbReference type="PANTHER" id="PTHR38340:SF1">
    <property type="entry name" value="S-LAYER PROTEIN"/>
    <property type="match status" value="1"/>
</dbReference>
<dbReference type="InterPro" id="IPR011049">
    <property type="entry name" value="Serralysin-like_metalloprot_C"/>
</dbReference>
<feature type="compositionally biased region" description="Low complexity" evidence="3">
    <location>
        <begin position="1"/>
        <end position="13"/>
    </location>
</feature>
<dbReference type="PRINTS" id="PR00313">
    <property type="entry name" value="CABNDNGRPT"/>
</dbReference>
<accession>A0ABS5ENS6</accession>
<feature type="region of interest" description="Disordered" evidence="3">
    <location>
        <begin position="1"/>
        <end position="33"/>
    </location>
</feature>
<feature type="compositionally biased region" description="Polar residues" evidence="3">
    <location>
        <begin position="22"/>
        <end position="33"/>
    </location>
</feature>
<gene>
    <name evidence="5" type="ORF">GXW78_23650</name>
</gene>
<dbReference type="EMBL" id="JAAEDI010000032">
    <property type="protein sequence ID" value="MBR0652673.1"/>
    <property type="molecule type" value="Genomic_DNA"/>
</dbReference>
<feature type="compositionally biased region" description="Gly residues" evidence="3">
    <location>
        <begin position="512"/>
        <end position="534"/>
    </location>
</feature>